<evidence type="ECO:0000256" key="1">
    <source>
        <dbReference type="ARBA" id="ARBA00004141"/>
    </source>
</evidence>
<keyword evidence="5 6" id="KW-0472">Membrane</keyword>
<evidence type="ECO:0000256" key="4">
    <source>
        <dbReference type="ARBA" id="ARBA00022989"/>
    </source>
</evidence>
<evidence type="ECO:0000313" key="8">
    <source>
        <dbReference type="Proteomes" id="UP000597762"/>
    </source>
</evidence>
<comment type="caution">
    <text evidence="7">The sequence shown here is derived from an EMBL/GenBank/DDBJ whole genome shotgun (WGS) entry which is preliminary data.</text>
</comment>
<keyword evidence="3 6" id="KW-0812">Transmembrane</keyword>
<dbReference type="AlphaFoldDB" id="A0A812BCY9"/>
<dbReference type="InterPro" id="IPR036259">
    <property type="entry name" value="MFS_trans_sf"/>
</dbReference>
<keyword evidence="4 6" id="KW-1133">Transmembrane helix</keyword>
<dbReference type="Gene3D" id="1.20.1250.20">
    <property type="entry name" value="MFS general substrate transporter like domains"/>
    <property type="match status" value="1"/>
</dbReference>
<feature type="transmembrane region" description="Helical" evidence="6">
    <location>
        <begin position="815"/>
        <end position="837"/>
    </location>
</feature>
<feature type="transmembrane region" description="Helical" evidence="6">
    <location>
        <begin position="696"/>
        <end position="715"/>
    </location>
</feature>
<dbReference type="GO" id="GO:0016020">
    <property type="term" value="C:membrane"/>
    <property type="evidence" value="ECO:0007669"/>
    <property type="project" value="UniProtKB-SubCell"/>
</dbReference>
<dbReference type="Proteomes" id="UP000597762">
    <property type="component" value="Unassembled WGS sequence"/>
</dbReference>
<feature type="transmembrane region" description="Helical" evidence="6">
    <location>
        <begin position="12"/>
        <end position="40"/>
    </location>
</feature>
<feature type="transmembrane region" description="Helical" evidence="6">
    <location>
        <begin position="1061"/>
        <end position="1078"/>
    </location>
</feature>
<evidence type="ECO:0008006" key="9">
    <source>
        <dbReference type="Google" id="ProtNLM"/>
    </source>
</evidence>
<dbReference type="EMBL" id="CAHIKZ030000497">
    <property type="protein sequence ID" value="CAE1177233.1"/>
    <property type="molecule type" value="Genomic_DNA"/>
</dbReference>
<reference evidence="7" key="1">
    <citation type="submission" date="2021-01" db="EMBL/GenBank/DDBJ databases">
        <authorList>
            <person name="Li R."/>
            <person name="Bekaert M."/>
        </authorList>
    </citation>
    <scope>NUCLEOTIDE SEQUENCE</scope>
    <source>
        <strain evidence="7">Farmed</strain>
    </source>
</reference>
<feature type="transmembrane region" description="Helical" evidence="6">
    <location>
        <begin position="874"/>
        <end position="893"/>
    </location>
</feature>
<keyword evidence="8" id="KW-1185">Reference proteome</keyword>
<dbReference type="PANTHER" id="PTHR19444">
    <property type="entry name" value="UNC-93 RELATED"/>
    <property type="match status" value="1"/>
</dbReference>
<dbReference type="Pfam" id="PF05978">
    <property type="entry name" value="UNC-93"/>
    <property type="match status" value="2"/>
</dbReference>
<dbReference type="InterPro" id="IPR051951">
    <property type="entry name" value="UNC-93_regulatory"/>
</dbReference>
<evidence type="ECO:0000313" key="7">
    <source>
        <dbReference type="EMBL" id="CAE1177233.1"/>
    </source>
</evidence>
<dbReference type="InterPro" id="IPR010291">
    <property type="entry name" value="Ion_channel_UNC-93"/>
</dbReference>
<comment type="subcellular location">
    <subcellularLocation>
        <location evidence="1">Membrane</location>
        <topology evidence="1">Multi-pass membrane protein</topology>
    </subcellularLocation>
</comment>
<feature type="transmembrane region" description="Helical" evidence="6">
    <location>
        <begin position="634"/>
        <end position="656"/>
    </location>
</feature>
<comment type="similarity">
    <text evidence="2">Belongs to the unc-93 family.</text>
</comment>
<feature type="transmembrane region" description="Helical" evidence="6">
    <location>
        <begin position="999"/>
        <end position="1017"/>
    </location>
</feature>
<protein>
    <recommendedName>
        <fullName evidence="9">UNC93-like protein</fullName>
    </recommendedName>
</protein>
<evidence type="ECO:0000256" key="6">
    <source>
        <dbReference type="SAM" id="Phobius"/>
    </source>
</evidence>
<gene>
    <name evidence="7" type="ORF">SPHA_14543</name>
</gene>
<accession>A0A812BCY9</accession>
<evidence type="ECO:0000256" key="5">
    <source>
        <dbReference type="ARBA" id="ARBA00023136"/>
    </source>
</evidence>
<evidence type="ECO:0000256" key="2">
    <source>
        <dbReference type="ARBA" id="ARBA00009172"/>
    </source>
</evidence>
<feature type="transmembrane region" description="Helical" evidence="6">
    <location>
        <begin position="736"/>
        <end position="756"/>
    </location>
</feature>
<proteinExistence type="inferred from homology"/>
<sequence length="1096" mass="121546">MVIVSLSMHSLFLYYLSILSLSLSLSIYLSTVCLSFSIYLSDNLNNTEQLLLSTADATKASENFLDNGQLFLDFNQNDVGHTVVTPAVVPAETDSRGKDSFYYLNGALTETPGTIIALEPVELSDENDSDAPLLGTSLDSLETVGVESAIPLNQNSNHGLSDGTNVSMIDTNRDKIEKLESQENSLYNGPYVGSTGSDIPLLGTSPDSEKSSTEDINFSSAMHKSTEPLVNPLTPSDPHYGYQQSSSGEPSVTFYTQAEPSFVSPYVGSSQASDAPLLAPSLVNFETAESTDIVNKNENPIFDYADSNRNTEAITFPHLSQLPSEPTNSLLAYLEPDSDKPERDNNTVCESQDIFQEAELRQFQEAEHASCSRANNQIKNASVVNSVLVCGTSDAINVTLGMSYDNEDSDTPLLDLSPSVSLEEKLDRDAALEGPPAETLVADIPAEDFSVDQILNNQPTSEFENVDETKNDIMKTFTKQTSTDSSAPLIEEKSVKQHFSDLEIPPNYRVIECEPSFNMNKTAPFLHLYGSSKLLSNPHCASQEHVNLSEACIHMLNHLNNSYSNMSLMQISSLKDIRDIHLEKLDSGPEEEEEEVKPGKHWKNLFAYSIGFMVMYMAFGSLRHLQSSLNSEAGVGLMTLSCLFAFFVIGSLFASYVVKKLEPRNATLVTVLFHLLYVISNCYPKVYILMPVSALLGFWNAVSWGASGTYIQRLACNYAMKTNQKTEHVCSKFHGIFYLIVFFSEVFGNLISSVILGSNSSVPVLISPNNTSFLVNQTTSPVSENFSSQYAHCGVSYSHSDDTNTDTVPVDQTTIYVLTAVFAGMDIIAFFIIFFCVDPLTLYYRCETATDVKSCWQVWQDVKSVLIFMTDWRFILLVPLYMFSAIHIGYISAEITKAFVTCFLGIHMFIHHRLAQSDNGQTSFDKHSYINSFIEELKDADDKKYKRLAQQFRFSCPDEEDDAFTSGTICPEFAEFYGSLLFQLIIMSLLLWQPDSSSLIPFILIFAFWGLSDGFYASQLCSLTGVMFSETCEEAFSAYRMMQGVGLTIAYSYAPVLPLDIKLYMLSGLGIFFFLAALRIDGVPRQTFCTDQRVGD</sequence>
<organism evidence="7 8">
    <name type="scientific">Acanthosepion pharaonis</name>
    <name type="common">Pharaoh cuttlefish</name>
    <name type="synonym">Sepia pharaonis</name>
    <dbReference type="NCBI Taxonomy" id="158019"/>
    <lineage>
        <taxon>Eukaryota</taxon>
        <taxon>Metazoa</taxon>
        <taxon>Spiralia</taxon>
        <taxon>Lophotrochozoa</taxon>
        <taxon>Mollusca</taxon>
        <taxon>Cephalopoda</taxon>
        <taxon>Coleoidea</taxon>
        <taxon>Decapodiformes</taxon>
        <taxon>Sepiida</taxon>
        <taxon>Sepiina</taxon>
        <taxon>Sepiidae</taxon>
        <taxon>Acanthosepion</taxon>
    </lineage>
</organism>
<feature type="transmembrane region" description="Helical" evidence="6">
    <location>
        <begin position="976"/>
        <end position="992"/>
    </location>
</feature>
<dbReference type="SUPFAM" id="SSF103473">
    <property type="entry name" value="MFS general substrate transporter"/>
    <property type="match status" value="1"/>
</dbReference>
<dbReference type="OrthoDB" id="78663at2759"/>
<dbReference type="PANTHER" id="PTHR19444:SF13">
    <property type="entry name" value="PROTEIN UNC-93 HOMOLOG A"/>
    <property type="match status" value="1"/>
</dbReference>
<evidence type="ECO:0000256" key="3">
    <source>
        <dbReference type="ARBA" id="ARBA00022692"/>
    </source>
</evidence>
<feature type="transmembrane region" description="Helical" evidence="6">
    <location>
        <begin position="605"/>
        <end position="622"/>
    </location>
</feature>
<name>A0A812BCY9_ACAPH</name>